<sequence>MIRGFGFITFAEPSAIDKVLSEPVHDLDGKKIDPKVAFPKRTQPKFGALEGLIYTPQNPSNLKEAKFLDRL</sequence>
<comment type="subcellular location">
    <subcellularLocation>
        <location evidence="1">Cytoplasm</location>
    </subcellularLocation>
</comment>
<reference evidence="6" key="1">
    <citation type="submission" date="2022-11" db="UniProtKB">
        <authorList>
            <consortium name="WormBaseParasite"/>
        </authorList>
    </citation>
    <scope>IDENTIFICATION</scope>
</reference>
<dbReference type="Proteomes" id="UP000887565">
    <property type="component" value="Unplaced"/>
</dbReference>
<organism evidence="5 6">
    <name type="scientific">Romanomermis culicivorax</name>
    <name type="common">Nematode worm</name>
    <dbReference type="NCBI Taxonomy" id="13658"/>
    <lineage>
        <taxon>Eukaryota</taxon>
        <taxon>Metazoa</taxon>
        <taxon>Ecdysozoa</taxon>
        <taxon>Nematoda</taxon>
        <taxon>Enoplea</taxon>
        <taxon>Dorylaimia</taxon>
        <taxon>Mermithida</taxon>
        <taxon>Mermithoidea</taxon>
        <taxon>Mermithidae</taxon>
        <taxon>Romanomermis</taxon>
    </lineage>
</organism>
<keyword evidence="4" id="KW-0694">RNA-binding</keyword>
<keyword evidence="2" id="KW-0963">Cytoplasm</keyword>
<dbReference type="AlphaFoldDB" id="A0A915HX01"/>
<dbReference type="WBParaSite" id="nRc.2.0.1.t05953-RA">
    <property type="protein sequence ID" value="nRc.2.0.1.t05953-RA"/>
    <property type="gene ID" value="nRc.2.0.1.g05953"/>
</dbReference>
<dbReference type="GO" id="GO:0006417">
    <property type="term" value="P:regulation of translation"/>
    <property type="evidence" value="ECO:0007669"/>
    <property type="project" value="TreeGrafter"/>
</dbReference>
<keyword evidence="5" id="KW-1185">Reference proteome</keyword>
<evidence type="ECO:0000313" key="5">
    <source>
        <dbReference type="Proteomes" id="UP000887565"/>
    </source>
</evidence>
<dbReference type="GO" id="GO:0005737">
    <property type="term" value="C:cytoplasm"/>
    <property type="evidence" value="ECO:0007669"/>
    <property type="project" value="UniProtKB-SubCell"/>
</dbReference>
<dbReference type="SUPFAM" id="SSF54928">
    <property type="entry name" value="RNA-binding domain, RBD"/>
    <property type="match status" value="1"/>
</dbReference>
<evidence type="ECO:0000256" key="1">
    <source>
        <dbReference type="ARBA" id="ARBA00004496"/>
    </source>
</evidence>
<keyword evidence="3" id="KW-0677">Repeat</keyword>
<evidence type="ECO:0000256" key="3">
    <source>
        <dbReference type="ARBA" id="ARBA00022737"/>
    </source>
</evidence>
<protein>
    <submittedName>
        <fullName evidence="6">RRM domain-containing protein</fullName>
    </submittedName>
</protein>
<dbReference type="PANTHER" id="PTHR48032:SF18">
    <property type="entry name" value="RRM DOMAIN-CONTAINING PROTEIN"/>
    <property type="match status" value="1"/>
</dbReference>
<evidence type="ECO:0000256" key="4">
    <source>
        <dbReference type="ARBA" id="ARBA00022884"/>
    </source>
</evidence>
<proteinExistence type="predicted"/>
<evidence type="ECO:0000313" key="6">
    <source>
        <dbReference type="WBParaSite" id="nRc.2.0.1.t05953-RA"/>
    </source>
</evidence>
<name>A0A915HX01_ROMCU</name>
<dbReference type="Gene3D" id="3.30.70.330">
    <property type="match status" value="1"/>
</dbReference>
<dbReference type="InterPro" id="IPR012677">
    <property type="entry name" value="Nucleotide-bd_a/b_plait_sf"/>
</dbReference>
<evidence type="ECO:0000256" key="2">
    <source>
        <dbReference type="ARBA" id="ARBA00022490"/>
    </source>
</evidence>
<dbReference type="GO" id="GO:0003729">
    <property type="term" value="F:mRNA binding"/>
    <property type="evidence" value="ECO:0007669"/>
    <property type="project" value="TreeGrafter"/>
</dbReference>
<accession>A0A915HX01</accession>
<dbReference type="PANTHER" id="PTHR48032">
    <property type="entry name" value="RNA-BINDING PROTEIN MUSASHI HOMOLOG RBP6"/>
    <property type="match status" value="1"/>
</dbReference>
<dbReference type="InterPro" id="IPR035979">
    <property type="entry name" value="RBD_domain_sf"/>
</dbReference>